<dbReference type="Gene3D" id="2.160.20.20">
    <property type="match status" value="1"/>
</dbReference>
<dbReference type="Proteomes" id="UP001609821">
    <property type="component" value="Unassembled WGS sequence"/>
</dbReference>
<dbReference type="InterPro" id="IPR051551">
    <property type="entry name" value="Autotransporter_adhesion"/>
</dbReference>
<evidence type="ECO:0000313" key="5">
    <source>
        <dbReference type="Proteomes" id="UP001609821"/>
    </source>
</evidence>
<reference evidence="4 5" key="1">
    <citation type="submission" date="2024-10" db="EMBL/GenBank/DDBJ databases">
        <title>Aeromonas and Pseudomonas from the Cagarras Archipelago, Rio de Janeiro, Brazil.</title>
        <authorList>
            <person name="Canellas A.L.B."/>
            <person name="Laport M.S."/>
        </authorList>
    </citation>
    <scope>NUCLEOTIDE SEQUENCE [LARGE SCALE GENOMIC DNA]</scope>
    <source>
        <strain evidence="4 5">CPF-4</strain>
    </source>
</reference>
<dbReference type="Pfam" id="PF03212">
    <property type="entry name" value="Pertactin"/>
    <property type="match status" value="1"/>
</dbReference>
<dbReference type="RefSeq" id="WP_395247248.1">
    <property type="nucleotide sequence ID" value="NZ_JBINXA010000035.1"/>
</dbReference>
<dbReference type="InterPro" id="IPR004899">
    <property type="entry name" value="Pertactin_central"/>
</dbReference>
<feature type="signal peptide" evidence="2">
    <location>
        <begin position="1"/>
        <end position="17"/>
    </location>
</feature>
<name>A0ABW7M0F3_9PSED</name>
<evidence type="ECO:0000313" key="4">
    <source>
        <dbReference type="EMBL" id="MFH6567387.1"/>
    </source>
</evidence>
<dbReference type="PRINTS" id="PR01484">
    <property type="entry name" value="PRTACTNFAMLY"/>
</dbReference>
<evidence type="ECO:0000256" key="1">
    <source>
        <dbReference type="ARBA" id="ARBA00022729"/>
    </source>
</evidence>
<proteinExistence type="predicted"/>
<dbReference type="InterPro" id="IPR006315">
    <property type="entry name" value="OM_autotransptr_brl_dom"/>
</dbReference>
<dbReference type="InterPro" id="IPR005546">
    <property type="entry name" value="Autotransporte_beta"/>
</dbReference>
<dbReference type="SUPFAM" id="SSF103515">
    <property type="entry name" value="Autotransporter"/>
    <property type="match status" value="1"/>
</dbReference>
<dbReference type="InterPro" id="IPR012332">
    <property type="entry name" value="Autotransporter_pectin_lyase_C"/>
</dbReference>
<organism evidence="4 5">
    <name type="scientific">Pseudomonas kulmbachensis</name>
    <dbReference type="NCBI Taxonomy" id="3043408"/>
    <lineage>
        <taxon>Bacteria</taxon>
        <taxon>Pseudomonadati</taxon>
        <taxon>Pseudomonadota</taxon>
        <taxon>Gammaproteobacteria</taxon>
        <taxon>Pseudomonadales</taxon>
        <taxon>Pseudomonadaceae</taxon>
        <taxon>Pseudomonas</taxon>
    </lineage>
</organism>
<dbReference type="EMBL" id="JBINXB010000023">
    <property type="protein sequence ID" value="MFH6567387.1"/>
    <property type="molecule type" value="Genomic_DNA"/>
</dbReference>
<dbReference type="CDD" id="cd01343">
    <property type="entry name" value="PL1_Passenger_AT"/>
    <property type="match status" value="1"/>
</dbReference>
<accession>A0ABW7M0F3</accession>
<dbReference type="NCBIfam" id="TIGR01414">
    <property type="entry name" value="autotrans_barl"/>
    <property type="match status" value="1"/>
</dbReference>
<protein>
    <submittedName>
        <fullName evidence="4">Autotransporter outer membrane beta-barrel domain-containing protein</fullName>
    </submittedName>
</protein>
<dbReference type="Gene3D" id="2.40.128.130">
    <property type="entry name" value="Autotransporter beta-domain"/>
    <property type="match status" value="1"/>
</dbReference>
<dbReference type="PANTHER" id="PTHR35037:SF7">
    <property type="entry name" value="AUTOTRANSPORTER"/>
    <property type="match status" value="1"/>
</dbReference>
<dbReference type="PANTHER" id="PTHR35037">
    <property type="entry name" value="C-TERMINAL REGION OF AIDA-LIKE PROTEIN"/>
    <property type="match status" value="1"/>
</dbReference>
<comment type="caution">
    <text evidence="4">The sequence shown here is derived from an EMBL/GenBank/DDBJ whole genome shotgun (WGS) entry which is preliminary data.</text>
</comment>
<keyword evidence="5" id="KW-1185">Reference proteome</keyword>
<dbReference type="SUPFAM" id="SSF51126">
    <property type="entry name" value="Pectin lyase-like"/>
    <property type="match status" value="1"/>
</dbReference>
<evidence type="ECO:0000259" key="3">
    <source>
        <dbReference type="PROSITE" id="PS51208"/>
    </source>
</evidence>
<dbReference type="PROSITE" id="PS51208">
    <property type="entry name" value="AUTOTRANSPORTER"/>
    <property type="match status" value="1"/>
</dbReference>
<evidence type="ECO:0000256" key="2">
    <source>
        <dbReference type="SAM" id="SignalP"/>
    </source>
</evidence>
<feature type="chain" id="PRO_5045341118" evidence="2">
    <location>
        <begin position="18"/>
        <end position="777"/>
    </location>
</feature>
<dbReference type="SMART" id="SM00869">
    <property type="entry name" value="Autotransporter"/>
    <property type="match status" value="1"/>
</dbReference>
<dbReference type="InterPro" id="IPR036709">
    <property type="entry name" value="Autotransporte_beta_dom_sf"/>
</dbReference>
<gene>
    <name evidence="4" type="ORF">ACHMWK_15605</name>
</gene>
<dbReference type="InterPro" id="IPR003991">
    <property type="entry name" value="Pertactin_virulence_factor"/>
</dbReference>
<dbReference type="InterPro" id="IPR011050">
    <property type="entry name" value="Pectin_lyase_fold/virulence"/>
</dbReference>
<sequence>MLAVSQALLFSCVQVQAADADAVIAQSANITISDRHIETTGDGVAAMNADSGGKIEASGVSATTSGKLAHGVLVYGFGSQFNGTDELTVTTSGEGAAGLKVHIDGKASVEKVKIATSGQTAHGVDADSLVTINLGGGSITTTGDKSYGIRGWNGIVNGHDLAIRTEGAGAIGILAVSGSAIDLRASSINTYGVGAAGIQAGGKGQIELKDSHVKAHGAGAVGALLSGGSLAITGGSIQSHDAAALSISGSGNTVDIDGAYIGSTNGPAIKVDAGAEAIIAVSNGSTLSAGDGKGELLDVQSDSVLDLVIDGSFLHGSLTVPEGGLVNVRLQNGTSFTGQMTDIEKLQLDSDVNWNITGDSSAGSLVLNGGTVDFAGSEGFHRLAMGELSGNGSFGLKLDIDNRQIDFLDVNGQASGSHIVRVQNTGAEPAPGFDPLQVIHTEGGNANFALLGGRVDLGAFSYAMEREGDDWFLTSSNREVSPATRSVQALFNSAPTVWYGEMSTLRSRMGEVRSSGQGGSWMRSYGNKYQVSGSDGLGYRQNQTGLSLGVDAPLVSADGVLLVGLLAGYSKSDLSQSRGSSGTVDSFYVGTYGTWMRDDGYYVDGVLKLNQFQNRAHVVMSDFSKAKGNYRNYGVGASLEVGRTIQLTEHLFVEPFAQASVVAVQGKSFSLDSELQAENAMTRSLLGKVGMTLEHRNEWASPYIKVALAQEFARDNEIKVNGNRFKNDLHGTRGELGVGLALSVASNLQLHADFEYMNGQSIEQPWGANVGLRYAFD</sequence>
<keyword evidence="1 2" id="KW-0732">Signal</keyword>
<dbReference type="Pfam" id="PF03797">
    <property type="entry name" value="Autotransporter"/>
    <property type="match status" value="1"/>
</dbReference>
<feature type="domain" description="Autotransporter" evidence="3">
    <location>
        <begin position="513"/>
        <end position="776"/>
    </location>
</feature>